<protein>
    <submittedName>
        <fullName evidence="1">Uncharacterized protein</fullName>
    </submittedName>
</protein>
<proteinExistence type="predicted"/>
<organism evidence="1">
    <name type="scientific">marine sediment metagenome</name>
    <dbReference type="NCBI Taxonomy" id="412755"/>
    <lineage>
        <taxon>unclassified sequences</taxon>
        <taxon>metagenomes</taxon>
        <taxon>ecological metagenomes</taxon>
    </lineage>
</organism>
<feature type="non-terminal residue" evidence="1">
    <location>
        <position position="85"/>
    </location>
</feature>
<sequence length="85" mass="10415">MIIREFNVRDFNLKYFVGINQIRFDLDYFLNVFDTSNEKELLDQFFKTVDDVQQQFKNSVLQFIKNKYVLNQDHIFIACYFLQKV</sequence>
<name>A0A0F9K5F9_9ZZZZ</name>
<accession>A0A0F9K5F9</accession>
<evidence type="ECO:0000313" key="1">
    <source>
        <dbReference type="EMBL" id="KKM77309.1"/>
    </source>
</evidence>
<comment type="caution">
    <text evidence="1">The sequence shown here is derived from an EMBL/GenBank/DDBJ whole genome shotgun (WGS) entry which is preliminary data.</text>
</comment>
<gene>
    <name evidence="1" type="ORF">LCGC14_1371420</name>
</gene>
<dbReference type="EMBL" id="LAZR01008664">
    <property type="protein sequence ID" value="KKM77309.1"/>
    <property type="molecule type" value="Genomic_DNA"/>
</dbReference>
<dbReference type="AlphaFoldDB" id="A0A0F9K5F9"/>
<reference evidence="1" key="1">
    <citation type="journal article" date="2015" name="Nature">
        <title>Complex archaea that bridge the gap between prokaryotes and eukaryotes.</title>
        <authorList>
            <person name="Spang A."/>
            <person name="Saw J.H."/>
            <person name="Jorgensen S.L."/>
            <person name="Zaremba-Niedzwiedzka K."/>
            <person name="Martijn J."/>
            <person name="Lind A.E."/>
            <person name="van Eijk R."/>
            <person name="Schleper C."/>
            <person name="Guy L."/>
            <person name="Ettema T.J."/>
        </authorList>
    </citation>
    <scope>NUCLEOTIDE SEQUENCE</scope>
</reference>